<comment type="caution">
    <text evidence="10">The sequence shown here is derived from an EMBL/GenBank/DDBJ whole genome shotgun (WGS) entry which is preliminary data.</text>
</comment>
<evidence type="ECO:0000256" key="4">
    <source>
        <dbReference type="ARBA" id="ARBA00018477"/>
    </source>
</evidence>
<evidence type="ECO:0000313" key="10">
    <source>
        <dbReference type="EMBL" id="CAG5122624.1"/>
    </source>
</evidence>
<comment type="function">
    <text evidence="2">Probably catalyzes the deacetylation of acetylated carbohydrates an important step in the degradation of oligosaccharides.</text>
</comment>
<dbReference type="InterPro" id="IPR011330">
    <property type="entry name" value="Glyco_hydro/deAcase_b/a-brl"/>
</dbReference>
<comment type="similarity">
    <text evidence="3">Belongs to the YdjC deacetylase family.</text>
</comment>
<keyword evidence="9" id="KW-0175">Coiled coil</keyword>
<dbReference type="PANTHER" id="PTHR31609:SF1">
    <property type="entry name" value="CARBOHYDRATE DEACETYLASE"/>
    <property type="match status" value="1"/>
</dbReference>
<organism evidence="10 11">
    <name type="scientific">Candidula unifasciata</name>
    <dbReference type="NCBI Taxonomy" id="100452"/>
    <lineage>
        <taxon>Eukaryota</taxon>
        <taxon>Metazoa</taxon>
        <taxon>Spiralia</taxon>
        <taxon>Lophotrochozoa</taxon>
        <taxon>Mollusca</taxon>
        <taxon>Gastropoda</taxon>
        <taxon>Heterobranchia</taxon>
        <taxon>Euthyneura</taxon>
        <taxon>Panpulmonata</taxon>
        <taxon>Eupulmonata</taxon>
        <taxon>Stylommatophora</taxon>
        <taxon>Helicina</taxon>
        <taxon>Helicoidea</taxon>
        <taxon>Geomitridae</taxon>
        <taxon>Candidula</taxon>
    </lineage>
</organism>
<keyword evidence="8" id="KW-0119">Carbohydrate metabolism</keyword>
<evidence type="ECO:0000256" key="1">
    <source>
        <dbReference type="ARBA" id="ARBA00001946"/>
    </source>
</evidence>
<evidence type="ECO:0000256" key="7">
    <source>
        <dbReference type="ARBA" id="ARBA00022842"/>
    </source>
</evidence>
<evidence type="ECO:0000256" key="8">
    <source>
        <dbReference type="ARBA" id="ARBA00023277"/>
    </source>
</evidence>
<accession>A0A8S3Z028</accession>
<evidence type="ECO:0000256" key="2">
    <source>
        <dbReference type="ARBA" id="ARBA00003451"/>
    </source>
</evidence>
<dbReference type="Pfam" id="PF04794">
    <property type="entry name" value="YdjC"/>
    <property type="match status" value="1"/>
</dbReference>
<evidence type="ECO:0000256" key="3">
    <source>
        <dbReference type="ARBA" id="ARBA00008843"/>
    </source>
</evidence>
<keyword evidence="7" id="KW-0460">Magnesium</keyword>
<gene>
    <name evidence="10" type="ORF">CUNI_LOCUS8182</name>
</gene>
<feature type="coiled-coil region" evidence="9">
    <location>
        <begin position="91"/>
        <end position="121"/>
    </location>
</feature>
<keyword evidence="11" id="KW-1185">Reference proteome</keyword>
<reference evidence="10" key="1">
    <citation type="submission" date="2021-04" db="EMBL/GenBank/DDBJ databases">
        <authorList>
            <consortium name="Molecular Ecology Group"/>
        </authorList>
    </citation>
    <scope>NUCLEOTIDE SEQUENCE</scope>
</reference>
<dbReference type="InterPro" id="IPR006879">
    <property type="entry name" value="YdjC-like"/>
</dbReference>
<comment type="cofactor">
    <cofactor evidence="1">
        <name>Mg(2+)</name>
        <dbReference type="ChEBI" id="CHEBI:18420"/>
    </cofactor>
</comment>
<dbReference type="Gene3D" id="3.20.20.370">
    <property type="entry name" value="Glycoside hydrolase/deacetylase"/>
    <property type="match status" value="1"/>
</dbReference>
<dbReference type="GO" id="GO:0005975">
    <property type="term" value="P:carbohydrate metabolic process"/>
    <property type="evidence" value="ECO:0007669"/>
    <property type="project" value="InterPro"/>
</dbReference>
<evidence type="ECO:0000256" key="5">
    <source>
        <dbReference type="ARBA" id="ARBA00022723"/>
    </source>
</evidence>
<dbReference type="OrthoDB" id="8908051at2759"/>
<dbReference type="GO" id="GO:0016787">
    <property type="term" value="F:hydrolase activity"/>
    <property type="evidence" value="ECO:0007669"/>
    <property type="project" value="UniProtKB-KW"/>
</dbReference>
<dbReference type="GO" id="GO:0019213">
    <property type="term" value="F:deacetylase activity"/>
    <property type="evidence" value="ECO:0007669"/>
    <property type="project" value="TreeGrafter"/>
</dbReference>
<proteinExistence type="inferred from homology"/>
<keyword evidence="5" id="KW-0479">Metal-binding</keyword>
<dbReference type="EMBL" id="CAJHNH020001335">
    <property type="protein sequence ID" value="CAG5122624.1"/>
    <property type="molecule type" value="Genomic_DNA"/>
</dbReference>
<dbReference type="Proteomes" id="UP000678393">
    <property type="component" value="Unassembled WGS sequence"/>
</dbReference>
<keyword evidence="6" id="KW-0378">Hydrolase</keyword>
<dbReference type="SUPFAM" id="SSF88713">
    <property type="entry name" value="Glycoside hydrolase/deacetylase"/>
    <property type="match status" value="1"/>
</dbReference>
<sequence>MKRYLIITGDDFGFSSERNKGIMEAFNKGAIKSASLLLNCTGTDDAVSLFKSSDLCPGLHLNLTEGKPVGTTQYQTLVTPDNIFKGKFGLRKDLEAGLVDLNEVQQEIEAQIQRYKELLGEAPVYVDGHQHIHIEPGVVDIFAEALNCHNIQLTRYPVEINLAKKPWVNPQYTSLFFSVIGKAERAAPIFEKCNIKTSDSFAGLSTMGADMTADRLKHVILEAFVDAETRMAIQPEKQQRDHTTCELMTHPGYPTGRDNGGFSWGSDDFGCSTDRIHEIQVLSSADMMNFYKENNIEVVSHRILLK</sequence>
<dbReference type="AlphaFoldDB" id="A0A8S3Z028"/>
<evidence type="ECO:0000313" key="11">
    <source>
        <dbReference type="Proteomes" id="UP000678393"/>
    </source>
</evidence>
<protein>
    <recommendedName>
        <fullName evidence="4">Carbohydrate deacetylase</fullName>
    </recommendedName>
</protein>
<evidence type="ECO:0000256" key="6">
    <source>
        <dbReference type="ARBA" id="ARBA00022801"/>
    </source>
</evidence>
<name>A0A8S3Z028_9EUPU</name>
<dbReference type="PANTHER" id="PTHR31609">
    <property type="entry name" value="YDJC DEACETYLASE FAMILY MEMBER"/>
    <property type="match status" value="1"/>
</dbReference>
<evidence type="ECO:0000256" key="9">
    <source>
        <dbReference type="SAM" id="Coils"/>
    </source>
</evidence>
<dbReference type="GO" id="GO:0046872">
    <property type="term" value="F:metal ion binding"/>
    <property type="evidence" value="ECO:0007669"/>
    <property type="project" value="UniProtKB-KW"/>
</dbReference>